<protein>
    <submittedName>
        <fullName evidence="1">Uncharacterized protein</fullName>
    </submittedName>
</protein>
<keyword evidence="2" id="KW-1185">Reference proteome</keyword>
<dbReference type="Proteomes" id="UP001148629">
    <property type="component" value="Unassembled WGS sequence"/>
</dbReference>
<organism evidence="1 2">
    <name type="scientific">Fusarium decemcellulare</name>
    <dbReference type="NCBI Taxonomy" id="57161"/>
    <lineage>
        <taxon>Eukaryota</taxon>
        <taxon>Fungi</taxon>
        <taxon>Dikarya</taxon>
        <taxon>Ascomycota</taxon>
        <taxon>Pezizomycotina</taxon>
        <taxon>Sordariomycetes</taxon>
        <taxon>Hypocreomycetidae</taxon>
        <taxon>Hypocreales</taxon>
        <taxon>Nectriaceae</taxon>
        <taxon>Fusarium</taxon>
        <taxon>Fusarium decemcellulare species complex</taxon>
    </lineage>
</organism>
<name>A0ACC1S3X2_9HYPO</name>
<evidence type="ECO:0000313" key="2">
    <source>
        <dbReference type="Proteomes" id="UP001148629"/>
    </source>
</evidence>
<reference evidence="1" key="1">
    <citation type="submission" date="2022-08" db="EMBL/GenBank/DDBJ databases">
        <title>Genome Sequence of Fusarium decemcellulare.</title>
        <authorList>
            <person name="Buettner E."/>
        </authorList>
    </citation>
    <scope>NUCLEOTIDE SEQUENCE</scope>
    <source>
        <strain evidence="1">Babe19</strain>
    </source>
</reference>
<accession>A0ACC1S3X2</accession>
<dbReference type="EMBL" id="JANRMS010001055">
    <property type="protein sequence ID" value="KAJ3531505.1"/>
    <property type="molecule type" value="Genomic_DNA"/>
</dbReference>
<gene>
    <name evidence="1" type="ORF">NM208_g8850</name>
</gene>
<evidence type="ECO:0000313" key="1">
    <source>
        <dbReference type="EMBL" id="KAJ3531505.1"/>
    </source>
</evidence>
<comment type="caution">
    <text evidence="1">The sequence shown here is derived from an EMBL/GenBank/DDBJ whole genome shotgun (WGS) entry which is preliminary data.</text>
</comment>
<sequence>MGVPATKRMVSQRGKSGIVSCDGGNAYMAMASGAWVLELMLELVDVIASSQHIIRGAALILAQGEEELTRRRVMQKELKPHGLREEDMDMDTQTNTEVIYISLFESATEKLHSSYRSVPESRDPEDLAVDLVNAYKRHTSRCKRIFYRGVLLKKPVVSIAKLSRITNARRGVTSEDHFFIQEEVYDPTLTAAMRDPTVLRNIDRDSFYREYKDVMVEVGGPAPRAAILIHLVNDPTAAKVVSILGSVISIAVGCVGAFAF</sequence>
<proteinExistence type="predicted"/>